<dbReference type="Pfam" id="PF00573">
    <property type="entry name" value="Ribosomal_L4"/>
    <property type="match status" value="1"/>
</dbReference>
<evidence type="ECO:0000256" key="5">
    <source>
        <dbReference type="HAMAP-Rule" id="MF_01328"/>
    </source>
</evidence>
<dbReference type="GO" id="GO:1990904">
    <property type="term" value="C:ribonucleoprotein complex"/>
    <property type="evidence" value="ECO:0007669"/>
    <property type="project" value="UniProtKB-KW"/>
</dbReference>
<evidence type="ECO:0000256" key="3">
    <source>
        <dbReference type="ARBA" id="ARBA00023274"/>
    </source>
</evidence>
<gene>
    <name evidence="5" type="primary">rplD</name>
    <name evidence="7" type="ORF">CGW93_00325</name>
</gene>
<comment type="function">
    <text evidence="5">One of the primary rRNA binding proteins, this protein initially binds near the 5'-end of the 23S rRNA. It is important during the early stages of 50S assembly. It makes multiple contacts with different domains of the 23S rRNA in the assembled 50S subunit and ribosome.</text>
</comment>
<organism evidence="7 8">
    <name type="scientific">candidate division WOR-3 bacterium 4484_18</name>
    <dbReference type="NCBI Taxonomy" id="2020626"/>
    <lineage>
        <taxon>Bacteria</taxon>
        <taxon>Bacteria division WOR-3</taxon>
    </lineage>
</organism>
<accession>A0A257LV60</accession>
<keyword evidence="2 5" id="KW-0689">Ribosomal protein</keyword>
<dbReference type="NCBIfam" id="TIGR03953">
    <property type="entry name" value="rplD_bact"/>
    <property type="match status" value="1"/>
</dbReference>
<comment type="caution">
    <text evidence="7">The sequence shown here is derived from an EMBL/GenBank/DDBJ whole genome shotgun (WGS) entry which is preliminary data.</text>
</comment>
<evidence type="ECO:0000313" key="7">
    <source>
        <dbReference type="EMBL" id="OYV03514.1"/>
    </source>
</evidence>
<protein>
    <recommendedName>
        <fullName evidence="4 5">Large ribosomal subunit protein uL4</fullName>
    </recommendedName>
</protein>
<comment type="subunit">
    <text evidence="5">Part of the 50S ribosomal subunit.</text>
</comment>
<dbReference type="GO" id="GO:0019843">
    <property type="term" value="F:rRNA binding"/>
    <property type="evidence" value="ECO:0007669"/>
    <property type="project" value="UniProtKB-UniRule"/>
</dbReference>
<dbReference type="InterPro" id="IPR002136">
    <property type="entry name" value="Ribosomal_uL4"/>
</dbReference>
<keyword evidence="3 5" id="KW-0687">Ribonucleoprotein</keyword>
<feature type="region of interest" description="Disordered" evidence="6">
    <location>
        <begin position="50"/>
        <end position="77"/>
    </location>
</feature>
<evidence type="ECO:0000313" key="8">
    <source>
        <dbReference type="Proteomes" id="UP000216312"/>
    </source>
</evidence>
<comment type="similarity">
    <text evidence="1 5">Belongs to the universal ribosomal protein uL4 family.</text>
</comment>
<dbReference type="EMBL" id="NMUJ01000003">
    <property type="protein sequence ID" value="OYV03514.1"/>
    <property type="molecule type" value="Genomic_DNA"/>
</dbReference>
<keyword evidence="5" id="KW-0699">rRNA-binding</keyword>
<evidence type="ECO:0000256" key="2">
    <source>
        <dbReference type="ARBA" id="ARBA00022980"/>
    </source>
</evidence>
<dbReference type="Proteomes" id="UP000216312">
    <property type="component" value="Unassembled WGS sequence"/>
</dbReference>
<reference evidence="8" key="1">
    <citation type="submission" date="2017-07" db="EMBL/GenBank/DDBJ databases">
        <title>Novel pathways for hydrocarbon cycling and metabolic interdependencies in hydrothermal sediment communities.</title>
        <authorList>
            <person name="Dombrowski N."/>
            <person name="Seitz K."/>
            <person name="Teske A."/>
            <person name="Baker B."/>
        </authorList>
    </citation>
    <scope>NUCLEOTIDE SEQUENCE [LARGE SCALE GENOMIC DNA]</scope>
</reference>
<dbReference type="HAMAP" id="MF_01328_B">
    <property type="entry name" value="Ribosomal_uL4_B"/>
    <property type="match status" value="1"/>
</dbReference>
<dbReference type="SUPFAM" id="SSF52166">
    <property type="entry name" value="Ribosomal protein L4"/>
    <property type="match status" value="1"/>
</dbReference>
<proteinExistence type="inferred from homology"/>
<dbReference type="InterPro" id="IPR013005">
    <property type="entry name" value="Ribosomal_uL4-like"/>
</dbReference>
<evidence type="ECO:0000256" key="6">
    <source>
        <dbReference type="SAM" id="MobiDB-lite"/>
    </source>
</evidence>
<dbReference type="GO" id="GO:0006412">
    <property type="term" value="P:translation"/>
    <property type="evidence" value="ECO:0007669"/>
    <property type="project" value="UniProtKB-UniRule"/>
</dbReference>
<evidence type="ECO:0000256" key="1">
    <source>
        <dbReference type="ARBA" id="ARBA00010528"/>
    </source>
</evidence>
<evidence type="ECO:0000256" key="4">
    <source>
        <dbReference type="ARBA" id="ARBA00035244"/>
    </source>
</evidence>
<name>A0A257LV60_UNCW3</name>
<dbReference type="GO" id="GO:0003735">
    <property type="term" value="F:structural constituent of ribosome"/>
    <property type="evidence" value="ECO:0007669"/>
    <property type="project" value="InterPro"/>
</dbReference>
<dbReference type="AlphaFoldDB" id="A0A257LV60"/>
<dbReference type="InterPro" id="IPR023574">
    <property type="entry name" value="Ribosomal_uL4_dom_sf"/>
</dbReference>
<dbReference type="GO" id="GO:0005840">
    <property type="term" value="C:ribosome"/>
    <property type="evidence" value="ECO:0007669"/>
    <property type="project" value="UniProtKB-KW"/>
</dbReference>
<keyword evidence="5" id="KW-0694">RNA-binding</keyword>
<dbReference type="PANTHER" id="PTHR10746">
    <property type="entry name" value="50S RIBOSOMAL PROTEIN L4"/>
    <property type="match status" value="1"/>
</dbReference>
<comment type="function">
    <text evidence="5">Forms part of the polypeptide exit tunnel.</text>
</comment>
<dbReference type="PANTHER" id="PTHR10746:SF6">
    <property type="entry name" value="LARGE RIBOSOMAL SUBUNIT PROTEIN UL4M"/>
    <property type="match status" value="1"/>
</dbReference>
<dbReference type="Gene3D" id="3.40.1370.10">
    <property type="match status" value="1"/>
</dbReference>
<sequence>MEVKVYSTTGDIVGKTELPDEIFRHPIRHVTVAEAMRMYEMNQHQFTAYKKTRSEVSGSGRKPWPQKHTGRARQGSIRAPHWRGGGVVFGPKPRNVHYRLPQKKLRIALLSVLSQRASEGRIMVIDDIPITYPKTKEFVKILKNLGWNEEHPERYLFVVDKIDEAVFRSMRNLRKVDMREAYKINAFDVLLAKRIVFTLKGLEAFKVRLLEKRPVMVGAEE</sequence>